<evidence type="ECO:0000259" key="5">
    <source>
        <dbReference type="PROSITE" id="PS51918"/>
    </source>
</evidence>
<dbReference type="GO" id="GO:0051536">
    <property type="term" value="F:iron-sulfur cluster binding"/>
    <property type="evidence" value="ECO:0007669"/>
    <property type="project" value="UniProtKB-KW"/>
</dbReference>
<evidence type="ECO:0000256" key="1">
    <source>
        <dbReference type="ARBA" id="ARBA00022691"/>
    </source>
</evidence>
<feature type="domain" description="Radical SAM core" evidence="5">
    <location>
        <begin position="32"/>
        <end position="191"/>
    </location>
</feature>
<reference evidence="6" key="1">
    <citation type="submission" date="2018-05" db="EMBL/GenBank/DDBJ databases">
        <authorList>
            <person name="Lanie J.A."/>
            <person name="Ng W.-L."/>
            <person name="Kazmierczak K.M."/>
            <person name="Andrzejewski T.M."/>
            <person name="Davidsen T.M."/>
            <person name="Wayne K.J."/>
            <person name="Tettelin H."/>
            <person name="Glass J.I."/>
            <person name="Rusch D."/>
            <person name="Podicherti R."/>
            <person name="Tsui H.-C.T."/>
            <person name="Winkler M.E."/>
        </authorList>
    </citation>
    <scope>NUCLEOTIDE SEQUENCE</scope>
</reference>
<sequence>MSDPYAIDSHKLVYHPKRVSQLLDAGDDWGKAKEVYPIYMEISPVGACNHRCTFCAVDYIGYKTRTLDLKMLGQRLPEMGELGIKSIMYAGEGEPMIHKDIGEIVRMTKDSGIDVSFTTNGTVMKDSFVEQSLQHISWIKVSMNAGTAETYAQIHQTEERDFNKVIENIKKVTQFKRDHRLSLSVGVQPLL</sequence>
<dbReference type="CDD" id="cd01335">
    <property type="entry name" value="Radical_SAM"/>
    <property type="match status" value="1"/>
</dbReference>
<dbReference type="GO" id="GO:0003824">
    <property type="term" value="F:catalytic activity"/>
    <property type="evidence" value="ECO:0007669"/>
    <property type="project" value="InterPro"/>
</dbReference>
<dbReference type="PANTHER" id="PTHR11228">
    <property type="entry name" value="RADICAL SAM DOMAIN PROTEIN"/>
    <property type="match status" value="1"/>
</dbReference>
<dbReference type="InterPro" id="IPR050377">
    <property type="entry name" value="Radical_SAM_PqqE_MftC-like"/>
</dbReference>
<dbReference type="SFLD" id="SFLDS00029">
    <property type="entry name" value="Radical_SAM"/>
    <property type="match status" value="1"/>
</dbReference>
<keyword evidence="2" id="KW-0479">Metal-binding</keyword>
<dbReference type="Gene3D" id="3.20.20.70">
    <property type="entry name" value="Aldolase class I"/>
    <property type="match status" value="1"/>
</dbReference>
<keyword evidence="1" id="KW-0949">S-adenosyl-L-methionine</keyword>
<feature type="non-terminal residue" evidence="6">
    <location>
        <position position="191"/>
    </location>
</feature>
<dbReference type="InterPro" id="IPR013785">
    <property type="entry name" value="Aldolase_TIM"/>
</dbReference>
<dbReference type="GO" id="GO:0046872">
    <property type="term" value="F:metal ion binding"/>
    <property type="evidence" value="ECO:0007669"/>
    <property type="project" value="UniProtKB-KW"/>
</dbReference>
<keyword evidence="3" id="KW-0408">Iron</keyword>
<evidence type="ECO:0000256" key="3">
    <source>
        <dbReference type="ARBA" id="ARBA00023004"/>
    </source>
</evidence>
<dbReference type="InterPro" id="IPR058240">
    <property type="entry name" value="rSAM_sf"/>
</dbReference>
<evidence type="ECO:0000256" key="4">
    <source>
        <dbReference type="ARBA" id="ARBA00023014"/>
    </source>
</evidence>
<accession>A0A383D333</accession>
<protein>
    <recommendedName>
        <fullName evidence="5">Radical SAM core domain-containing protein</fullName>
    </recommendedName>
</protein>
<dbReference type="SUPFAM" id="SSF102114">
    <property type="entry name" value="Radical SAM enzymes"/>
    <property type="match status" value="1"/>
</dbReference>
<dbReference type="PROSITE" id="PS51918">
    <property type="entry name" value="RADICAL_SAM"/>
    <property type="match status" value="1"/>
</dbReference>
<evidence type="ECO:0000256" key="2">
    <source>
        <dbReference type="ARBA" id="ARBA00022723"/>
    </source>
</evidence>
<dbReference type="AlphaFoldDB" id="A0A383D333"/>
<dbReference type="PANTHER" id="PTHR11228:SF7">
    <property type="entry name" value="PQQA PEPTIDE CYCLASE"/>
    <property type="match status" value="1"/>
</dbReference>
<name>A0A383D333_9ZZZZ</name>
<dbReference type="EMBL" id="UINC01213792">
    <property type="protein sequence ID" value="SVE38724.1"/>
    <property type="molecule type" value="Genomic_DNA"/>
</dbReference>
<dbReference type="Pfam" id="PF04055">
    <property type="entry name" value="Radical_SAM"/>
    <property type="match status" value="1"/>
</dbReference>
<keyword evidence="4" id="KW-0411">Iron-sulfur</keyword>
<organism evidence="6">
    <name type="scientific">marine metagenome</name>
    <dbReference type="NCBI Taxonomy" id="408172"/>
    <lineage>
        <taxon>unclassified sequences</taxon>
        <taxon>metagenomes</taxon>
        <taxon>ecological metagenomes</taxon>
    </lineage>
</organism>
<proteinExistence type="predicted"/>
<dbReference type="InterPro" id="IPR007197">
    <property type="entry name" value="rSAM"/>
</dbReference>
<gene>
    <name evidence="6" type="ORF">METZ01_LOCUS491578</name>
</gene>
<evidence type="ECO:0000313" key="6">
    <source>
        <dbReference type="EMBL" id="SVE38724.1"/>
    </source>
</evidence>
<dbReference type="SFLD" id="SFLDG01067">
    <property type="entry name" value="SPASM/twitch_domain_containing"/>
    <property type="match status" value="1"/>
</dbReference>